<evidence type="ECO:0000313" key="2">
    <source>
        <dbReference type="Proteomes" id="UP001056120"/>
    </source>
</evidence>
<proteinExistence type="predicted"/>
<keyword evidence="2" id="KW-1185">Reference proteome</keyword>
<evidence type="ECO:0000313" key="1">
    <source>
        <dbReference type="EMBL" id="KAI3675114.1"/>
    </source>
</evidence>
<dbReference type="EMBL" id="CM042046">
    <property type="protein sequence ID" value="KAI3675114.1"/>
    <property type="molecule type" value="Genomic_DNA"/>
</dbReference>
<name>A0ACB8XTU9_9ASTR</name>
<reference evidence="2" key="1">
    <citation type="journal article" date="2022" name="Mol. Ecol. Resour.">
        <title>The genomes of chicory, endive, great burdock and yacon provide insights into Asteraceae palaeo-polyploidization history and plant inulin production.</title>
        <authorList>
            <person name="Fan W."/>
            <person name="Wang S."/>
            <person name="Wang H."/>
            <person name="Wang A."/>
            <person name="Jiang F."/>
            <person name="Liu H."/>
            <person name="Zhao H."/>
            <person name="Xu D."/>
            <person name="Zhang Y."/>
        </authorList>
    </citation>
    <scope>NUCLEOTIDE SEQUENCE [LARGE SCALE GENOMIC DNA]</scope>
    <source>
        <strain evidence="2">cv. Yunnan</strain>
    </source>
</reference>
<dbReference type="Proteomes" id="UP001056120">
    <property type="component" value="Linkage Group LG29"/>
</dbReference>
<gene>
    <name evidence="1" type="ORF">L1987_84698</name>
</gene>
<organism evidence="1 2">
    <name type="scientific">Smallanthus sonchifolius</name>
    <dbReference type="NCBI Taxonomy" id="185202"/>
    <lineage>
        <taxon>Eukaryota</taxon>
        <taxon>Viridiplantae</taxon>
        <taxon>Streptophyta</taxon>
        <taxon>Embryophyta</taxon>
        <taxon>Tracheophyta</taxon>
        <taxon>Spermatophyta</taxon>
        <taxon>Magnoliopsida</taxon>
        <taxon>eudicotyledons</taxon>
        <taxon>Gunneridae</taxon>
        <taxon>Pentapetalae</taxon>
        <taxon>asterids</taxon>
        <taxon>campanulids</taxon>
        <taxon>Asterales</taxon>
        <taxon>Asteraceae</taxon>
        <taxon>Asteroideae</taxon>
        <taxon>Heliantheae alliance</taxon>
        <taxon>Millerieae</taxon>
        <taxon>Smallanthus</taxon>
    </lineage>
</organism>
<sequence length="714" mass="80159">MGNLKHLEHLDLERCNFLGRIPSSLPNLTQLTFFSLYKNEFTGLVPSLASLSKLSVLVLGYNSLEIGHMYDWINKLTNLDTLVLEGMNIQDEILPYFVNLTKLSYLSVGNNSIFGRIPSSLMNLTQLTYLNLQRNNLQGQISSTFLNFKSLELLAISFNNFSGTVGLDSFLGLNKLKVLDLAYNRLSLVTTTNYTNATLPELEYLGLSSCNLKEFPAFLRFQTKITNLYLDKNEIEGLVPNWIWNNSQETLHVISLRENFITGFHQHPRFLPWIRLEAFDVAYNQLPGRLPIPQPTIVVYDVSNNNLTGEIPPLMCEMKSLRFLDLSSNKMTGSLPTCLENLSNSLSVLILKRNNFHGPVMNNCTHGCILERIDLSENRFTGLVSKSLANCTNLEFLSLADNSFEDVFPLWLGTLPSLQVLILSSNKFYGAVEGLSTNSSQFLKLRIVDISNNNFSGQLPEKSFQTLNAMKSIFVGESSAMGSKVLFKSPFNSFTSFEVPYSMTLTNKGVKREYEKILNIFTAIDLSSNKFEGQIPVSFQDLHGLESLNLSNNYFTGSILPSLGNLKNLESLDLSQNKLSGKIPQQLLQLDFLAILNVSFNHLDGQIPKGKQFDTFENNSYLGNLGLCGKPLSKECEKPKVSKVLPPASSNEYESLLPSDIIDWIVILLGVGSGLVIGIVIGSFLYARYGDWVLERLGMKKDKWVRPLRNTRRN</sequence>
<comment type="caution">
    <text evidence="1">The sequence shown here is derived from an EMBL/GenBank/DDBJ whole genome shotgun (WGS) entry which is preliminary data.</text>
</comment>
<accession>A0ACB8XTU9</accession>
<protein>
    <submittedName>
        <fullName evidence="1">Uncharacterized protein</fullName>
    </submittedName>
</protein>
<reference evidence="1 2" key="2">
    <citation type="journal article" date="2022" name="Mol. Ecol. Resour.">
        <title>The genomes of chicory, endive, great burdock and yacon provide insights into Asteraceae paleo-polyploidization history and plant inulin production.</title>
        <authorList>
            <person name="Fan W."/>
            <person name="Wang S."/>
            <person name="Wang H."/>
            <person name="Wang A."/>
            <person name="Jiang F."/>
            <person name="Liu H."/>
            <person name="Zhao H."/>
            <person name="Xu D."/>
            <person name="Zhang Y."/>
        </authorList>
    </citation>
    <scope>NUCLEOTIDE SEQUENCE [LARGE SCALE GENOMIC DNA]</scope>
    <source>
        <strain evidence="2">cv. Yunnan</strain>
        <tissue evidence="1">Leaves</tissue>
    </source>
</reference>